<dbReference type="PROSITE" id="PS00022">
    <property type="entry name" value="EGF_1"/>
    <property type="match status" value="1"/>
</dbReference>
<dbReference type="SMART" id="SM00181">
    <property type="entry name" value="EGF"/>
    <property type="match status" value="2"/>
</dbReference>
<dbReference type="PANTHER" id="PTHR12916:SF4">
    <property type="entry name" value="UNINFLATABLE, ISOFORM C"/>
    <property type="match status" value="1"/>
</dbReference>
<evidence type="ECO:0000256" key="2">
    <source>
        <dbReference type="ARBA" id="ARBA00022729"/>
    </source>
</evidence>
<proteinExistence type="predicted"/>
<dbReference type="SMART" id="SM00179">
    <property type="entry name" value="EGF_CA"/>
    <property type="match status" value="2"/>
</dbReference>
<feature type="region of interest" description="Disordered" evidence="7">
    <location>
        <begin position="1"/>
        <end position="21"/>
    </location>
</feature>
<dbReference type="InterPro" id="IPR000742">
    <property type="entry name" value="EGF"/>
</dbReference>
<feature type="compositionally biased region" description="Low complexity" evidence="7">
    <location>
        <begin position="11"/>
        <end position="21"/>
    </location>
</feature>
<feature type="domain" description="EGF-like" evidence="8">
    <location>
        <begin position="107"/>
        <end position="139"/>
    </location>
</feature>
<dbReference type="EMBL" id="OV725081">
    <property type="protein sequence ID" value="CAH1401167.1"/>
    <property type="molecule type" value="Genomic_DNA"/>
</dbReference>
<evidence type="ECO:0000256" key="7">
    <source>
        <dbReference type="SAM" id="MobiDB-lite"/>
    </source>
</evidence>
<keyword evidence="10" id="KW-1185">Reference proteome</keyword>
<dbReference type="InterPro" id="IPR000152">
    <property type="entry name" value="EGF-type_Asp/Asn_hydroxyl_site"/>
</dbReference>
<dbReference type="Proteomes" id="UP001152798">
    <property type="component" value="Chromosome 5"/>
</dbReference>
<dbReference type="GO" id="GO:0005509">
    <property type="term" value="F:calcium ion binding"/>
    <property type="evidence" value="ECO:0007669"/>
    <property type="project" value="InterPro"/>
</dbReference>
<evidence type="ECO:0000256" key="4">
    <source>
        <dbReference type="ARBA" id="ARBA00023157"/>
    </source>
</evidence>
<dbReference type="PROSITE" id="PS50026">
    <property type="entry name" value="EGF_3"/>
    <property type="match status" value="2"/>
</dbReference>
<accession>A0A9P0HG13</accession>
<evidence type="ECO:0000313" key="9">
    <source>
        <dbReference type="EMBL" id="CAH1401167.1"/>
    </source>
</evidence>
<keyword evidence="4 6" id="KW-1015">Disulfide bond</keyword>
<evidence type="ECO:0000259" key="8">
    <source>
        <dbReference type="PROSITE" id="PS50026"/>
    </source>
</evidence>
<evidence type="ECO:0000256" key="3">
    <source>
        <dbReference type="ARBA" id="ARBA00022737"/>
    </source>
</evidence>
<dbReference type="InterPro" id="IPR001881">
    <property type="entry name" value="EGF-like_Ca-bd_dom"/>
</dbReference>
<dbReference type="FunFam" id="2.10.25.10:FF:000638">
    <property type="entry name" value="Uncharacterized protein, isoform A"/>
    <property type="match status" value="1"/>
</dbReference>
<feature type="disulfide bond" evidence="6">
    <location>
        <begin position="95"/>
        <end position="104"/>
    </location>
</feature>
<sequence>MACNKADTCTSPREPSSSSPRMSVFAIWREEESRLLQPGQVVQRVLLWSWSCLERSFAHRFTGTQCEVDIDECQMNPCMNGGICNDLINSFKCTCPIGFTGSRCQTNIDDCLSSPCRNGGVCRDSIAGYTCDCHPGFTG</sequence>
<dbReference type="SUPFAM" id="SSF57196">
    <property type="entry name" value="EGF/Laminin"/>
    <property type="match status" value="2"/>
</dbReference>
<name>A0A9P0HG13_NEZVI</name>
<evidence type="ECO:0000313" key="10">
    <source>
        <dbReference type="Proteomes" id="UP001152798"/>
    </source>
</evidence>
<reference evidence="9" key="1">
    <citation type="submission" date="2022-01" db="EMBL/GenBank/DDBJ databases">
        <authorList>
            <person name="King R."/>
        </authorList>
    </citation>
    <scope>NUCLEOTIDE SEQUENCE</scope>
</reference>
<evidence type="ECO:0000256" key="6">
    <source>
        <dbReference type="PROSITE-ProRule" id="PRU00076"/>
    </source>
</evidence>
<evidence type="ECO:0000256" key="5">
    <source>
        <dbReference type="ARBA" id="ARBA00023180"/>
    </source>
</evidence>
<dbReference type="PRINTS" id="PR00010">
    <property type="entry name" value="EGFBLOOD"/>
</dbReference>
<feature type="domain" description="EGF-like" evidence="8">
    <location>
        <begin position="69"/>
        <end position="105"/>
    </location>
</feature>
<organism evidence="9 10">
    <name type="scientific">Nezara viridula</name>
    <name type="common">Southern green stink bug</name>
    <name type="synonym">Cimex viridulus</name>
    <dbReference type="NCBI Taxonomy" id="85310"/>
    <lineage>
        <taxon>Eukaryota</taxon>
        <taxon>Metazoa</taxon>
        <taxon>Ecdysozoa</taxon>
        <taxon>Arthropoda</taxon>
        <taxon>Hexapoda</taxon>
        <taxon>Insecta</taxon>
        <taxon>Pterygota</taxon>
        <taxon>Neoptera</taxon>
        <taxon>Paraneoptera</taxon>
        <taxon>Hemiptera</taxon>
        <taxon>Heteroptera</taxon>
        <taxon>Panheteroptera</taxon>
        <taxon>Pentatomomorpha</taxon>
        <taxon>Pentatomoidea</taxon>
        <taxon>Pentatomidae</taxon>
        <taxon>Pentatominae</taxon>
        <taxon>Nezara</taxon>
    </lineage>
</organism>
<keyword evidence="1 6" id="KW-0245">EGF-like domain</keyword>
<protein>
    <recommendedName>
        <fullName evidence="8">EGF-like domain-containing protein</fullName>
    </recommendedName>
</protein>
<dbReference type="CDD" id="cd00054">
    <property type="entry name" value="EGF_CA"/>
    <property type="match status" value="2"/>
</dbReference>
<keyword evidence="3" id="KW-0677">Repeat</keyword>
<dbReference type="InterPro" id="IPR018097">
    <property type="entry name" value="EGF_Ca-bd_CS"/>
</dbReference>
<keyword evidence="5" id="KW-0325">Glycoprotein</keyword>
<dbReference type="AlphaFoldDB" id="A0A9P0HG13"/>
<dbReference type="PROSITE" id="PS01187">
    <property type="entry name" value="EGF_CA"/>
    <property type="match status" value="1"/>
</dbReference>
<dbReference type="PROSITE" id="PS01186">
    <property type="entry name" value="EGF_2"/>
    <property type="match status" value="1"/>
</dbReference>
<dbReference type="PANTHER" id="PTHR12916">
    <property type="entry name" value="CYTOCHROME C OXIDASE POLYPEPTIDE VIC-2"/>
    <property type="match status" value="1"/>
</dbReference>
<dbReference type="Gene3D" id="2.10.25.10">
    <property type="entry name" value="Laminin"/>
    <property type="match status" value="2"/>
</dbReference>
<dbReference type="PROSITE" id="PS00010">
    <property type="entry name" value="ASX_HYDROXYL"/>
    <property type="match status" value="2"/>
</dbReference>
<dbReference type="Pfam" id="PF00008">
    <property type="entry name" value="EGF"/>
    <property type="match status" value="2"/>
</dbReference>
<keyword evidence="2" id="KW-0732">Signal</keyword>
<gene>
    <name evidence="9" type="ORF">NEZAVI_LOCUS10249</name>
</gene>
<evidence type="ECO:0000256" key="1">
    <source>
        <dbReference type="ARBA" id="ARBA00022536"/>
    </source>
</evidence>
<dbReference type="FunFam" id="2.10.25.10:FF:000004">
    <property type="entry name" value="Neurogenic locus notch 1"/>
    <property type="match status" value="1"/>
</dbReference>
<comment type="caution">
    <text evidence="6">Lacks conserved residue(s) required for the propagation of feature annotation.</text>
</comment>